<dbReference type="EMBL" id="CP001738">
    <property type="protein sequence ID" value="ACY96517.1"/>
    <property type="molecule type" value="Genomic_DNA"/>
</dbReference>
<reference evidence="1 2" key="1">
    <citation type="journal article" date="2011" name="Stand. Genomic Sci.">
        <title>Complete genome sequence of Thermomonospora curvata type strain (B9).</title>
        <authorList>
            <person name="Chertkov O."/>
            <person name="Sikorski J."/>
            <person name="Nolan M."/>
            <person name="Lapidus A."/>
            <person name="Lucas S."/>
            <person name="Del Rio T.G."/>
            <person name="Tice H."/>
            <person name="Cheng J.F."/>
            <person name="Goodwin L."/>
            <person name="Pitluck S."/>
            <person name="Liolios K."/>
            <person name="Ivanova N."/>
            <person name="Mavromatis K."/>
            <person name="Mikhailova N."/>
            <person name="Ovchinnikova G."/>
            <person name="Pati A."/>
            <person name="Chen A."/>
            <person name="Palaniappan K."/>
            <person name="Djao O.D."/>
            <person name="Land M."/>
            <person name="Hauser L."/>
            <person name="Chang Y.J."/>
            <person name="Jeffries C.D."/>
            <person name="Brettin T."/>
            <person name="Han C."/>
            <person name="Detter J.C."/>
            <person name="Rohde M."/>
            <person name="Goker M."/>
            <person name="Woyke T."/>
            <person name="Bristow J."/>
            <person name="Eisen J.A."/>
            <person name="Markowitz V."/>
            <person name="Hugenholtz P."/>
            <person name="Klenk H.P."/>
            <person name="Kyrpides N.C."/>
        </authorList>
    </citation>
    <scope>NUCLEOTIDE SEQUENCE [LARGE SCALE GENOMIC DNA]</scope>
    <source>
        <strain evidence="2">ATCC 19995 / DSM 43183 / JCM 3096 / KCTC 9072 / NBRC 15933 / NCIMB 10081 / Henssen B9</strain>
    </source>
</reference>
<gene>
    <name evidence="1" type="ordered locus">Tcur_0931</name>
</gene>
<dbReference type="KEGG" id="tcu:Tcur_0931"/>
<keyword evidence="2" id="KW-1185">Reference proteome</keyword>
<protein>
    <recommendedName>
        <fullName evidence="3">DUF932 domain-containing protein</fullName>
    </recommendedName>
</protein>
<accession>D1A6P2</accession>
<dbReference type="OrthoDB" id="2679764at2"/>
<dbReference type="HOGENOM" id="CLU_667014_0_0_11"/>
<dbReference type="eggNOG" id="ENOG502Z7W8">
    <property type="taxonomic scope" value="Bacteria"/>
</dbReference>
<dbReference type="RefSeq" id="WP_012851301.1">
    <property type="nucleotide sequence ID" value="NC_013510.1"/>
</dbReference>
<dbReference type="Proteomes" id="UP000001918">
    <property type="component" value="Chromosome"/>
</dbReference>
<proteinExistence type="predicted"/>
<evidence type="ECO:0008006" key="3">
    <source>
        <dbReference type="Google" id="ProtNLM"/>
    </source>
</evidence>
<evidence type="ECO:0000313" key="2">
    <source>
        <dbReference type="Proteomes" id="UP000001918"/>
    </source>
</evidence>
<name>D1A6P2_THECD</name>
<organism evidence="1 2">
    <name type="scientific">Thermomonospora curvata (strain ATCC 19995 / DSM 43183 / JCM 3096 / KCTC 9072 / NBRC 15933 / NCIMB 10081 / Henssen B9)</name>
    <dbReference type="NCBI Taxonomy" id="471852"/>
    <lineage>
        <taxon>Bacteria</taxon>
        <taxon>Bacillati</taxon>
        <taxon>Actinomycetota</taxon>
        <taxon>Actinomycetes</taxon>
        <taxon>Streptosporangiales</taxon>
        <taxon>Thermomonosporaceae</taxon>
        <taxon>Thermomonospora</taxon>
    </lineage>
</organism>
<sequence>MNAPAVAGELVTRHAELGDLVALLREQQGRKVDIVASASALRAEGGRLLISGTEPVLSPSGVTRTDGVYRPTATCERGIAEKLKINLPYLRRCRHEAIELWDANVNGWLRRAPETKFLIRGFRGARGEGVARALLSDSYKRVDHLDVLTAALDGVERAGVPITIQGCDLTEQRMYVRLYSPAVEVLAPRLLEGYRSPFTGAEGTDNPVVWGGFVITNSETGCGAAAITPRIVFQVCDNGYTITADAHRAVHLGGKLEEGVIDWSGTTHRKNLELITAKTTDAVRRFLTPAYVQKVVAVMEAKAGVPVERPVETIQVISQQLRFSTEQQDAILGHFIKSGDLTAGGVMHAVTSVARTLPDADAAHEMESRALQVLQLAAQA</sequence>
<evidence type="ECO:0000313" key="1">
    <source>
        <dbReference type="EMBL" id="ACY96517.1"/>
    </source>
</evidence>
<dbReference type="STRING" id="471852.Tcur_0931"/>
<dbReference type="AlphaFoldDB" id="D1A6P2"/>